<dbReference type="EMBL" id="JABFED010000004">
    <property type="protein sequence ID" value="MBA1837601.1"/>
    <property type="molecule type" value="Genomic_DNA"/>
</dbReference>
<protein>
    <submittedName>
        <fullName evidence="1">Uncharacterized protein</fullName>
    </submittedName>
</protein>
<keyword evidence="2" id="KW-1185">Reference proteome</keyword>
<reference evidence="1 2" key="1">
    <citation type="submission" date="2020-05" db="EMBL/GenBank/DDBJ databases">
        <title>Descriptions of Corynebacterium xxxx sp. nov., Corynebacterium yyyy sp. nov. and Corynebacterium zzzz sp. nov.</title>
        <authorList>
            <person name="Zhang G."/>
        </authorList>
    </citation>
    <scope>NUCLEOTIDE SEQUENCE [LARGE SCALE GENOMIC DNA]</scope>
    <source>
        <strain evidence="2">zg-913</strain>
    </source>
</reference>
<name>A0A7H0K7U0_9CORY</name>
<proteinExistence type="predicted"/>
<organism evidence="1 2">
    <name type="scientific">Corynebacterium wankanglinii</name>
    <dbReference type="NCBI Taxonomy" id="2735136"/>
    <lineage>
        <taxon>Bacteria</taxon>
        <taxon>Bacillati</taxon>
        <taxon>Actinomycetota</taxon>
        <taxon>Actinomycetes</taxon>
        <taxon>Mycobacteriales</taxon>
        <taxon>Corynebacteriaceae</taxon>
        <taxon>Corynebacterium</taxon>
    </lineage>
</organism>
<accession>A0A7H0K7U0</accession>
<dbReference type="AlphaFoldDB" id="A0A7H0K7U0"/>
<gene>
    <name evidence="1" type="ORF">HMA55_06780</name>
</gene>
<evidence type="ECO:0000313" key="2">
    <source>
        <dbReference type="Proteomes" id="UP000577408"/>
    </source>
</evidence>
<dbReference type="Proteomes" id="UP000577408">
    <property type="component" value="Unassembled WGS sequence"/>
</dbReference>
<dbReference type="RefSeq" id="WP_181192313.1">
    <property type="nucleotide sequence ID" value="NZ_JABFED010000004.1"/>
</dbReference>
<sequence length="66" mass="7606">MFDPSEPTEEELLAARDVPLEELRAKAKKRADEMGDDPFQDASGLIMAVHAEKVYQYELQRRREAL</sequence>
<evidence type="ECO:0000313" key="1">
    <source>
        <dbReference type="EMBL" id="MBA1837601.1"/>
    </source>
</evidence>
<comment type="caution">
    <text evidence="1">The sequence shown here is derived from an EMBL/GenBank/DDBJ whole genome shotgun (WGS) entry which is preliminary data.</text>
</comment>